<dbReference type="EMBL" id="AZSI01000027">
    <property type="protein sequence ID" value="KEY62656.1"/>
    <property type="molecule type" value="Genomic_DNA"/>
</dbReference>
<evidence type="ECO:0000313" key="2">
    <source>
        <dbReference type="Proteomes" id="UP000028401"/>
    </source>
</evidence>
<accession>A0A084ABH7</accession>
<organism evidence="1 2">
    <name type="scientific">Lactococcus cremoris subsp. cremoris GE214</name>
    <dbReference type="NCBI Taxonomy" id="1415168"/>
    <lineage>
        <taxon>Bacteria</taxon>
        <taxon>Bacillati</taxon>
        <taxon>Bacillota</taxon>
        <taxon>Bacilli</taxon>
        <taxon>Lactobacillales</taxon>
        <taxon>Streptococcaceae</taxon>
        <taxon>Lactococcus</taxon>
        <taxon>Lactococcus cremoris subsp. cremoris</taxon>
    </lineage>
</organism>
<gene>
    <name evidence="1" type="ORF">U725_01164</name>
</gene>
<dbReference type="RefSeq" id="WP_051804551.1">
    <property type="nucleotide sequence ID" value="NZ_AZSI01000027.1"/>
</dbReference>
<name>A0A084ABH7_LACLC</name>
<protein>
    <submittedName>
        <fullName evidence="1">Uncharacterized protein</fullName>
    </submittedName>
</protein>
<sequence>MNKVLFIVEGVKTEIGYAKSVIELQKELLSKNGNKSDTIVIESYGTLIYDLYKKINDLPNKDEFETIPLLREILEKKNKDKDYSHLDDIDSFSEIFLFFDLDAHYYKKREEEVAITTVIEQIGEMLNLFNESTEKGQLMISYPMVESIKCYSNEFVDFDKKRATISFYPIFPDVHFKDASKLFCKRFPDYNKRPYNIDEMISLIKYFTLCSEYLTGSFYLETITDSLEIFNNQHKKFIFDQKKVMLLSAFPQFILYTFGNKFYDGLSDIKENILGDRWEFSFYDFD</sequence>
<dbReference type="AlphaFoldDB" id="A0A084ABH7"/>
<reference evidence="1 2" key="1">
    <citation type="submission" date="2014-06" db="EMBL/GenBank/DDBJ databases">
        <title>Draft genome sequence of the putrescine producing strain Lactococcus lactis subsp cremoris GE214.</title>
        <authorList>
            <person name="Ladero V."/>
            <person name="Linares D.M."/>
            <person name="del Rio B."/>
            <person name="Mayo B."/>
            <person name="Martin M.C."/>
            <person name="Fernandez M."/>
            <person name="Alvarez M.A."/>
        </authorList>
    </citation>
    <scope>NUCLEOTIDE SEQUENCE [LARGE SCALE GENOMIC DNA]</scope>
    <source>
        <strain evidence="1 2">GE214</strain>
    </source>
</reference>
<proteinExistence type="predicted"/>
<comment type="caution">
    <text evidence="1">The sequence shown here is derived from an EMBL/GenBank/DDBJ whole genome shotgun (WGS) entry which is preliminary data.</text>
</comment>
<dbReference type="Proteomes" id="UP000028401">
    <property type="component" value="Unassembled WGS sequence"/>
</dbReference>
<evidence type="ECO:0000313" key="1">
    <source>
        <dbReference type="EMBL" id="KEY62656.1"/>
    </source>
</evidence>
<dbReference type="PATRIC" id="fig|1415168.3.peg.1244"/>